<organism evidence="18 19">
    <name type="scientific">Glarea lozoyensis (strain ATCC 20868 / MF5171)</name>
    <dbReference type="NCBI Taxonomy" id="1116229"/>
    <lineage>
        <taxon>Eukaryota</taxon>
        <taxon>Fungi</taxon>
        <taxon>Dikarya</taxon>
        <taxon>Ascomycota</taxon>
        <taxon>Pezizomycotina</taxon>
        <taxon>Leotiomycetes</taxon>
        <taxon>Helotiales</taxon>
        <taxon>Helotiaceae</taxon>
        <taxon>Glarea</taxon>
    </lineage>
</organism>
<feature type="region of interest" description="Disordered" evidence="16">
    <location>
        <begin position="546"/>
        <end position="576"/>
    </location>
</feature>
<feature type="compositionally biased region" description="Low complexity" evidence="16">
    <location>
        <begin position="400"/>
        <end position="421"/>
    </location>
</feature>
<keyword evidence="7" id="KW-0808">Transferase</keyword>
<keyword evidence="6" id="KW-0336">GPI-anchor</keyword>
<comment type="subcellular location">
    <subcellularLocation>
        <location evidence="2">Cell membrane</location>
        <topology evidence="2">Lipid-anchor</topology>
        <topology evidence="2">GPI-anchor</topology>
    </subcellularLocation>
    <subcellularLocation>
        <location evidence="1">Peroxisome</location>
    </subcellularLocation>
</comment>
<dbReference type="GO" id="GO:0031505">
    <property type="term" value="P:fungal-type cell wall organization"/>
    <property type="evidence" value="ECO:0007669"/>
    <property type="project" value="TreeGrafter"/>
</dbReference>
<dbReference type="GO" id="GO:0042124">
    <property type="term" value="F:1,3-beta-glucanosyltransferase activity"/>
    <property type="evidence" value="ECO:0007669"/>
    <property type="project" value="TreeGrafter"/>
</dbReference>
<dbReference type="Gene3D" id="3.20.20.80">
    <property type="entry name" value="Glycosidases"/>
    <property type="match status" value="1"/>
</dbReference>
<evidence type="ECO:0000256" key="12">
    <source>
        <dbReference type="ARBA" id="ARBA00023235"/>
    </source>
</evidence>
<dbReference type="InterPro" id="IPR029045">
    <property type="entry name" value="ClpP/crotonase-like_dom_sf"/>
</dbReference>
<dbReference type="KEGG" id="glz:GLAREA_12546"/>
<comment type="similarity">
    <text evidence="5">Belongs to the glycosyl hydrolase 72 family.</text>
</comment>
<proteinExistence type="inferred from homology"/>
<evidence type="ECO:0000313" key="18">
    <source>
        <dbReference type="EMBL" id="EPE31243.1"/>
    </source>
</evidence>
<feature type="region of interest" description="Disordered" evidence="16">
    <location>
        <begin position="376"/>
        <end position="428"/>
    </location>
</feature>
<keyword evidence="14" id="KW-0449">Lipoprotein</keyword>
<accession>S3DY17</accession>
<dbReference type="GO" id="GO:0016829">
    <property type="term" value="F:lyase activity"/>
    <property type="evidence" value="ECO:0007669"/>
    <property type="project" value="UniProtKB-KW"/>
</dbReference>
<dbReference type="GO" id="GO:0005777">
    <property type="term" value="C:peroxisome"/>
    <property type="evidence" value="ECO:0007669"/>
    <property type="project" value="UniProtKB-SubCell"/>
</dbReference>
<dbReference type="InterPro" id="IPR004886">
    <property type="entry name" value="Glucanosyltransferase"/>
</dbReference>
<evidence type="ECO:0000256" key="2">
    <source>
        <dbReference type="ARBA" id="ARBA00004609"/>
    </source>
</evidence>
<keyword evidence="13" id="KW-0456">Lyase</keyword>
<evidence type="ECO:0000256" key="1">
    <source>
        <dbReference type="ARBA" id="ARBA00004275"/>
    </source>
</evidence>
<evidence type="ECO:0000256" key="13">
    <source>
        <dbReference type="ARBA" id="ARBA00023239"/>
    </source>
</evidence>
<dbReference type="GO" id="GO:0098552">
    <property type="term" value="C:side of membrane"/>
    <property type="evidence" value="ECO:0007669"/>
    <property type="project" value="UniProtKB-KW"/>
</dbReference>
<evidence type="ECO:0000256" key="8">
    <source>
        <dbReference type="ARBA" id="ARBA00022729"/>
    </source>
</evidence>
<dbReference type="GeneID" id="19471586"/>
<dbReference type="Gene3D" id="3.90.226.10">
    <property type="entry name" value="2-enoyl-CoA Hydratase, Chain A, domain 1"/>
    <property type="match status" value="1"/>
</dbReference>
<evidence type="ECO:0000256" key="6">
    <source>
        <dbReference type="ARBA" id="ARBA00022622"/>
    </source>
</evidence>
<comment type="similarity">
    <text evidence="4 15">Belongs to the enoyl-CoA hydratase/isomerase family.</text>
</comment>
<name>S3DY17_GLAL2</name>
<dbReference type="GO" id="GO:0016853">
    <property type="term" value="F:isomerase activity"/>
    <property type="evidence" value="ECO:0007669"/>
    <property type="project" value="UniProtKB-KW"/>
</dbReference>
<keyword evidence="9" id="KW-0472">Membrane</keyword>
<feature type="chain" id="PRO_5004519949" evidence="17">
    <location>
        <begin position="20"/>
        <end position="835"/>
    </location>
</feature>
<evidence type="ECO:0000256" key="4">
    <source>
        <dbReference type="ARBA" id="ARBA00005254"/>
    </source>
</evidence>
<dbReference type="InterPro" id="IPR018376">
    <property type="entry name" value="Enoyl-CoA_hyd/isom_CS"/>
</dbReference>
<dbReference type="SUPFAM" id="SSF52096">
    <property type="entry name" value="ClpP/crotonase"/>
    <property type="match status" value="1"/>
</dbReference>
<evidence type="ECO:0000313" key="19">
    <source>
        <dbReference type="Proteomes" id="UP000016922"/>
    </source>
</evidence>
<feature type="compositionally biased region" description="Low complexity" evidence="16">
    <location>
        <begin position="343"/>
        <end position="355"/>
    </location>
</feature>
<evidence type="ECO:0000256" key="11">
    <source>
        <dbReference type="ARBA" id="ARBA00023180"/>
    </source>
</evidence>
<sequence>MKSTILAYAAISLLTTVTAKGTPLLAARASTTVTPVTVTGNAFYQGSDRFYIRGVAYQPGGGTGAVTDPIADATSCKRDIVYFKKLGINTIRVYAVDNTADHDECMNALAEAGIYLILDTDTPKYSINRADPVPSYNSVYLQSVFATIDMFANYTNTLAFLSGNEVINNATNTNCAPYVKAVTRDMKEYIKSRSYRTIPVGYSAADVAENQQLMAEYMNCGTDEQRSDFYAINDYSWCDPSSYTISGWDQLVKNYTGYGIPLFMSEYGCITNTRTFGEVAALYSDEMTAVFSGGLVYEYSNEGNGYGLVNISSSTTVVPTEQFTYLETAFANTTNPTGDGDASTSNSSSTCPSQSDQWDVTTDTLPVIPSAAAKFMTTGAGTGPGLDGAGSQTSGDAETESGGSATASSSTSSDTASASSTKKSDAGVQVPPVMLKSLSPIGVVFVAMLGGMAVFWRPTSPDSWHLPPVNRAETLGCPASELQNPIHPPPSSLIETHVKPTTTIPVQIPKHIFVGFKLMTLSNPAFSSYTIQKIPIPVLFLSSLSHSKPNKPTPSTPSPTSTMSSQKFTAPPPSLPSELQISFPAPKILLITLNRAAQLNAISTAMHYALDNLFTWFDSQPSLMVAVITGSGRAFCAGADLKEWNEGGRGGMPAGGFGGLSRRGGKKPVLAAVNGICFGGGCEMIVNADMVIASEKAQFALPEVTIGVTALAGALPRLIRTVGRQRATEMALTGRRLSASEAKEWGLVNAVIPGSSEDLLKEALKVAETIASHSPDSIIVTREGLKIGWEGVGAEEGTQIWADTWYSKMNGGENMKEGVRSFVERRKPRWVESKL</sequence>
<keyword evidence="19" id="KW-1185">Reference proteome</keyword>
<keyword evidence="8 17" id="KW-0732">Signal</keyword>
<dbReference type="GO" id="GO:0071970">
    <property type="term" value="P:fungal-type cell wall (1-&gt;3)-beta-D-glucan biosynthetic process"/>
    <property type="evidence" value="ECO:0007669"/>
    <property type="project" value="TreeGrafter"/>
</dbReference>
<dbReference type="PANTHER" id="PTHR31468:SF5">
    <property type="entry name" value="1,3-BETA-GLUCANOSYLTRANSFERASE GAS5"/>
    <property type="match status" value="1"/>
</dbReference>
<feature type="region of interest" description="Disordered" evidence="16">
    <location>
        <begin position="334"/>
        <end position="360"/>
    </location>
</feature>
<dbReference type="CDD" id="cd06558">
    <property type="entry name" value="crotonase-like"/>
    <property type="match status" value="1"/>
</dbReference>
<keyword evidence="10" id="KW-0576">Peroxisome</keyword>
<dbReference type="EMBL" id="KE145362">
    <property type="protein sequence ID" value="EPE31243.1"/>
    <property type="molecule type" value="Genomic_DNA"/>
</dbReference>
<dbReference type="RefSeq" id="XP_008081518.1">
    <property type="nucleotide sequence ID" value="XM_008083327.1"/>
</dbReference>
<gene>
    <name evidence="18" type="ORF">GLAREA_12546</name>
</gene>
<dbReference type="FunFam" id="3.20.20.80:FF:000032">
    <property type="entry name" value="1,3-beta-glucanosyltransferase"/>
    <property type="match status" value="1"/>
</dbReference>
<dbReference type="PROSITE" id="PS00166">
    <property type="entry name" value="ENOYL_COA_HYDRATASE"/>
    <property type="match status" value="1"/>
</dbReference>
<dbReference type="Pfam" id="PF00378">
    <property type="entry name" value="ECH_1"/>
    <property type="match status" value="1"/>
</dbReference>
<dbReference type="Pfam" id="PF03198">
    <property type="entry name" value="Glyco_hydro_72"/>
    <property type="match status" value="1"/>
</dbReference>
<dbReference type="InterPro" id="IPR017853">
    <property type="entry name" value="GH"/>
</dbReference>
<dbReference type="AlphaFoldDB" id="S3DY17"/>
<dbReference type="FunFam" id="3.90.226.10:FF:000074">
    <property type="entry name" value="Enoyl-CoA hydratase (AFU_orthologue AFUA_2G10650)"/>
    <property type="match status" value="1"/>
</dbReference>
<evidence type="ECO:0000256" key="16">
    <source>
        <dbReference type="SAM" id="MobiDB-lite"/>
    </source>
</evidence>
<evidence type="ECO:0000256" key="14">
    <source>
        <dbReference type="ARBA" id="ARBA00023288"/>
    </source>
</evidence>
<evidence type="ECO:0000256" key="9">
    <source>
        <dbReference type="ARBA" id="ARBA00023136"/>
    </source>
</evidence>
<evidence type="ECO:0000256" key="5">
    <source>
        <dbReference type="ARBA" id="ARBA00007528"/>
    </source>
</evidence>
<evidence type="ECO:0000256" key="15">
    <source>
        <dbReference type="RuleBase" id="RU003707"/>
    </source>
</evidence>
<keyword evidence="12" id="KW-0413">Isomerase</keyword>
<dbReference type="SUPFAM" id="SSF51445">
    <property type="entry name" value="(Trans)glycosidases"/>
    <property type="match status" value="1"/>
</dbReference>
<evidence type="ECO:0000256" key="10">
    <source>
        <dbReference type="ARBA" id="ARBA00023140"/>
    </source>
</evidence>
<dbReference type="Proteomes" id="UP000016922">
    <property type="component" value="Unassembled WGS sequence"/>
</dbReference>
<reference evidence="18 19" key="1">
    <citation type="journal article" date="2013" name="BMC Genomics">
        <title>Genomics-driven discovery of the pneumocandin biosynthetic gene cluster in the fungus Glarea lozoyensis.</title>
        <authorList>
            <person name="Chen L."/>
            <person name="Yue Q."/>
            <person name="Zhang X."/>
            <person name="Xiang M."/>
            <person name="Wang C."/>
            <person name="Li S."/>
            <person name="Che Y."/>
            <person name="Ortiz-Lopez F.J."/>
            <person name="Bills G.F."/>
            <person name="Liu X."/>
            <person name="An Z."/>
        </authorList>
    </citation>
    <scope>NUCLEOTIDE SEQUENCE [LARGE SCALE GENOMIC DNA]</scope>
    <source>
        <strain evidence="19">ATCC 20868 / MF5171</strain>
    </source>
</reference>
<dbReference type="eggNOG" id="KOG1680">
    <property type="taxonomic scope" value="Eukaryota"/>
</dbReference>
<comment type="pathway">
    <text evidence="3">Siderophore biosynthesis.</text>
</comment>
<dbReference type="HOGENOM" id="CLU_340109_0_0_1"/>
<feature type="signal peptide" evidence="17">
    <location>
        <begin position="1"/>
        <end position="19"/>
    </location>
</feature>
<dbReference type="PANTHER" id="PTHR31468">
    <property type="entry name" value="1,3-BETA-GLUCANOSYLTRANSFERASE GAS1"/>
    <property type="match status" value="1"/>
</dbReference>
<dbReference type="InterPro" id="IPR001753">
    <property type="entry name" value="Enoyl-CoA_hydra/iso"/>
</dbReference>
<protein>
    <submittedName>
        <fullName evidence="18">ClpP/crotonase</fullName>
    </submittedName>
</protein>
<evidence type="ECO:0000256" key="17">
    <source>
        <dbReference type="SAM" id="SignalP"/>
    </source>
</evidence>
<dbReference type="OrthoDB" id="421038at2759"/>
<evidence type="ECO:0000256" key="3">
    <source>
        <dbReference type="ARBA" id="ARBA00004924"/>
    </source>
</evidence>
<evidence type="ECO:0000256" key="7">
    <source>
        <dbReference type="ARBA" id="ARBA00022679"/>
    </source>
</evidence>
<dbReference type="GO" id="GO:0005886">
    <property type="term" value="C:plasma membrane"/>
    <property type="evidence" value="ECO:0007669"/>
    <property type="project" value="UniProtKB-SubCell"/>
</dbReference>
<keyword evidence="11" id="KW-0325">Glycoprotein</keyword>